<proteinExistence type="predicted"/>
<sequence>MAWAIDNTEIDRALTQCLITDSEEDEKRLRFVVEDGDNGDRQHYYLKVFPNNNETQREGFFQWSLDEFLSYLNSIMKLPNS</sequence>
<comment type="caution">
    <text evidence="1">The sequence shown here is derived from an EMBL/GenBank/DDBJ whole genome shotgun (WGS) entry which is preliminary data.</text>
</comment>
<keyword evidence="2" id="KW-1185">Reference proteome</keyword>
<name>A0AAU9IBT2_9CILI</name>
<evidence type="ECO:0000313" key="1">
    <source>
        <dbReference type="EMBL" id="CAG9310762.1"/>
    </source>
</evidence>
<gene>
    <name evidence="1" type="ORF">BSTOLATCC_MIC1602</name>
</gene>
<evidence type="ECO:0000313" key="2">
    <source>
        <dbReference type="Proteomes" id="UP001162131"/>
    </source>
</evidence>
<organism evidence="1 2">
    <name type="scientific">Blepharisma stoltei</name>
    <dbReference type="NCBI Taxonomy" id="1481888"/>
    <lineage>
        <taxon>Eukaryota</taxon>
        <taxon>Sar</taxon>
        <taxon>Alveolata</taxon>
        <taxon>Ciliophora</taxon>
        <taxon>Postciliodesmatophora</taxon>
        <taxon>Heterotrichea</taxon>
        <taxon>Heterotrichida</taxon>
        <taxon>Blepharismidae</taxon>
        <taxon>Blepharisma</taxon>
    </lineage>
</organism>
<reference evidence="1" key="1">
    <citation type="submission" date="2021-09" db="EMBL/GenBank/DDBJ databases">
        <authorList>
            <consortium name="AG Swart"/>
            <person name="Singh M."/>
            <person name="Singh A."/>
            <person name="Seah K."/>
            <person name="Emmerich C."/>
        </authorList>
    </citation>
    <scope>NUCLEOTIDE SEQUENCE</scope>
    <source>
        <strain evidence="1">ATCC30299</strain>
    </source>
</reference>
<accession>A0AAU9IBT2</accession>
<dbReference type="EMBL" id="CAJZBQ010000002">
    <property type="protein sequence ID" value="CAG9310762.1"/>
    <property type="molecule type" value="Genomic_DNA"/>
</dbReference>
<dbReference type="Proteomes" id="UP001162131">
    <property type="component" value="Unassembled WGS sequence"/>
</dbReference>
<dbReference type="AlphaFoldDB" id="A0AAU9IBT2"/>
<protein>
    <submittedName>
        <fullName evidence="1">Uncharacterized protein</fullName>
    </submittedName>
</protein>